<dbReference type="OrthoDB" id="2081253at2"/>
<evidence type="ECO:0000313" key="2">
    <source>
        <dbReference type="Proteomes" id="UP000242792"/>
    </source>
</evidence>
<organism evidence="1 2">
    <name type="scientific">Comamonas kerstersii</name>
    <dbReference type="NCBI Taxonomy" id="225992"/>
    <lineage>
        <taxon>Bacteria</taxon>
        <taxon>Pseudomonadati</taxon>
        <taxon>Pseudomonadota</taxon>
        <taxon>Betaproteobacteria</taxon>
        <taxon>Burkholderiales</taxon>
        <taxon>Comamonadaceae</taxon>
        <taxon>Comamonas</taxon>
    </lineage>
</organism>
<proteinExistence type="predicted"/>
<dbReference type="NCBIfam" id="TIGR01635">
    <property type="entry name" value="tail_comp_S"/>
    <property type="match status" value="1"/>
</dbReference>
<accession>A0A1V0BGK6</accession>
<dbReference type="Proteomes" id="UP000242792">
    <property type="component" value="Chromosome"/>
</dbReference>
<dbReference type="GeneID" id="83040285"/>
<dbReference type="AlphaFoldDB" id="A0A1V0BGK6"/>
<dbReference type="InterPro" id="IPR006522">
    <property type="entry name" value="Phage_virion_morphogenesis"/>
</dbReference>
<evidence type="ECO:0000313" key="1">
    <source>
        <dbReference type="EMBL" id="AQZ99073.1"/>
    </source>
</evidence>
<gene>
    <name evidence="1" type="ORF">B5M06_13245</name>
</gene>
<dbReference type="KEGG" id="cke:B5M06_13245"/>
<dbReference type="RefSeq" id="WP_054066369.1">
    <property type="nucleotide sequence ID" value="NZ_CP020121.1"/>
</dbReference>
<reference evidence="1 2" key="1">
    <citation type="submission" date="2017-03" db="EMBL/GenBank/DDBJ databases">
        <title>Rapid Whole Genome Sequencing of Comamonas kerstersii Causing Continuous ambulatory Peritoneal Dialysis-Associated Peritonitis.</title>
        <authorList>
            <person name="Zheng B."/>
        </authorList>
    </citation>
    <scope>NUCLEOTIDE SEQUENCE [LARGE SCALE GENOMIC DNA]</scope>
    <source>
        <strain evidence="1 2">8943</strain>
    </source>
</reference>
<dbReference type="EMBL" id="CP020121">
    <property type="protein sequence ID" value="AQZ99073.1"/>
    <property type="molecule type" value="Genomic_DNA"/>
</dbReference>
<sequence length="182" mass="20283">MAGTHIRVDLSMVGPDVLGQIQARLENPAELLAQLGEYGQSSTEARFKSQSGPDGTAWQALTPRYLKRKKKNKDKVLTLDGYLRRIHWQPVGNDAVRWGSNSVYAAIHQHGGTIEQPARQSTVHFGAGSTERLFVKKKKAQRSMAVTIPAHEAVMPARPFLGISTEDEREIQTITRDWLLGR</sequence>
<name>A0A1V0BGK6_9BURK</name>
<protein>
    <submittedName>
        <fullName evidence="1">Phage virion morphogenesis protein</fullName>
    </submittedName>
</protein>
<dbReference type="Pfam" id="PF05069">
    <property type="entry name" value="Phage_tail_S"/>
    <property type="match status" value="1"/>
</dbReference>